<sequence>MERIRNKIARWHNSILSQGGKLVLLKHVLCSLSMYTFATWNLPKMVTRQMERDFSSFFWGHYEGHGKRVWASWPTIARQYKEGVLGIRRLHEVVGAFSIKLWWKLRL</sequence>
<accession>A0AAX6HRA7</accession>
<reference evidence="1" key="2">
    <citation type="submission" date="2023-04" db="EMBL/GenBank/DDBJ databases">
        <authorList>
            <person name="Bruccoleri R.E."/>
            <person name="Oakeley E.J."/>
            <person name="Faust A.-M."/>
            <person name="Dessus-Babus S."/>
            <person name="Altorfer M."/>
            <person name="Burckhardt D."/>
            <person name="Oertli M."/>
            <person name="Naumann U."/>
            <person name="Petersen F."/>
            <person name="Wong J."/>
        </authorList>
    </citation>
    <scope>NUCLEOTIDE SEQUENCE</scope>
    <source>
        <strain evidence="1">GSM-AAB239-AS_SAM_17_03QT</strain>
        <tissue evidence="1">Leaf</tissue>
    </source>
</reference>
<reference evidence="1" key="1">
    <citation type="journal article" date="2023" name="GigaByte">
        <title>Genome assembly of the bearded iris, Iris pallida Lam.</title>
        <authorList>
            <person name="Bruccoleri R.E."/>
            <person name="Oakeley E.J."/>
            <person name="Faust A.M.E."/>
            <person name="Altorfer M."/>
            <person name="Dessus-Babus S."/>
            <person name="Burckhardt D."/>
            <person name="Oertli M."/>
            <person name="Naumann U."/>
            <person name="Petersen F."/>
            <person name="Wong J."/>
        </authorList>
    </citation>
    <scope>NUCLEOTIDE SEQUENCE</scope>
    <source>
        <tissue evidence="1">Leaf</tissue>
    </source>
</reference>
<dbReference type="Proteomes" id="UP001140949">
    <property type="component" value="Unassembled WGS sequence"/>
</dbReference>
<protein>
    <recommendedName>
        <fullName evidence="3">Reverse transcriptase</fullName>
    </recommendedName>
</protein>
<evidence type="ECO:0008006" key="3">
    <source>
        <dbReference type="Google" id="ProtNLM"/>
    </source>
</evidence>
<gene>
    <name evidence="1" type="ORF">M6B38_297515</name>
</gene>
<dbReference type="PANTHER" id="PTHR33116">
    <property type="entry name" value="REVERSE TRANSCRIPTASE ZINC-BINDING DOMAIN-CONTAINING PROTEIN-RELATED-RELATED"/>
    <property type="match status" value="1"/>
</dbReference>
<evidence type="ECO:0000313" key="1">
    <source>
        <dbReference type="EMBL" id="KAJ6843348.1"/>
    </source>
</evidence>
<keyword evidence="2" id="KW-1185">Reference proteome</keyword>
<dbReference type="EMBL" id="JANAVB010007200">
    <property type="protein sequence ID" value="KAJ6843348.1"/>
    <property type="molecule type" value="Genomic_DNA"/>
</dbReference>
<dbReference type="AlphaFoldDB" id="A0AAX6HRA7"/>
<proteinExistence type="predicted"/>
<comment type="caution">
    <text evidence="1">The sequence shown here is derived from an EMBL/GenBank/DDBJ whole genome shotgun (WGS) entry which is preliminary data.</text>
</comment>
<dbReference type="PANTHER" id="PTHR33116:SF80">
    <property type="entry name" value="REVERSE TRANSCRIPTASE ZINC-BINDING DOMAIN-CONTAINING PROTEIN"/>
    <property type="match status" value="1"/>
</dbReference>
<organism evidence="1 2">
    <name type="scientific">Iris pallida</name>
    <name type="common">Sweet iris</name>
    <dbReference type="NCBI Taxonomy" id="29817"/>
    <lineage>
        <taxon>Eukaryota</taxon>
        <taxon>Viridiplantae</taxon>
        <taxon>Streptophyta</taxon>
        <taxon>Embryophyta</taxon>
        <taxon>Tracheophyta</taxon>
        <taxon>Spermatophyta</taxon>
        <taxon>Magnoliopsida</taxon>
        <taxon>Liliopsida</taxon>
        <taxon>Asparagales</taxon>
        <taxon>Iridaceae</taxon>
        <taxon>Iridoideae</taxon>
        <taxon>Irideae</taxon>
        <taxon>Iris</taxon>
    </lineage>
</organism>
<name>A0AAX6HRA7_IRIPA</name>
<evidence type="ECO:0000313" key="2">
    <source>
        <dbReference type="Proteomes" id="UP001140949"/>
    </source>
</evidence>